<reference evidence="2" key="1">
    <citation type="submission" date="2016-03" db="EMBL/GenBank/DDBJ databases">
        <title>Mechanisms controlling the formation of the plant cell surface in tip-growing cells are functionally conserved among land plants.</title>
        <authorList>
            <person name="Honkanen S."/>
            <person name="Jones V.A."/>
            <person name="Morieri G."/>
            <person name="Champion C."/>
            <person name="Hetherington A.J."/>
            <person name="Kelly S."/>
            <person name="Saint-Marcoux D."/>
            <person name="Proust H."/>
            <person name="Prescott H."/>
            <person name="Dolan L."/>
        </authorList>
    </citation>
    <scope>NUCLEOTIDE SEQUENCE [LARGE SCALE GENOMIC DNA]</scope>
    <source>
        <tissue evidence="2">Whole gametophyte</tissue>
    </source>
</reference>
<keyword evidence="3" id="KW-1185">Reference proteome</keyword>
<protein>
    <submittedName>
        <fullName evidence="2">Uncharacterized protein</fullName>
    </submittedName>
</protein>
<organism evidence="2 3">
    <name type="scientific">Marchantia polymorpha subsp. ruderalis</name>
    <dbReference type="NCBI Taxonomy" id="1480154"/>
    <lineage>
        <taxon>Eukaryota</taxon>
        <taxon>Viridiplantae</taxon>
        <taxon>Streptophyta</taxon>
        <taxon>Embryophyta</taxon>
        <taxon>Marchantiophyta</taxon>
        <taxon>Marchantiopsida</taxon>
        <taxon>Marchantiidae</taxon>
        <taxon>Marchantiales</taxon>
        <taxon>Marchantiaceae</taxon>
        <taxon>Marchantia</taxon>
    </lineage>
</organism>
<dbReference type="EMBL" id="LVLJ01000678">
    <property type="protein sequence ID" value="OAE33206.1"/>
    <property type="molecule type" value="Genomic_DNA"/>
</dbReference>
<evidence type="ECO:0000256" key="1">
    <source>
        <dbReference type="SAM" id="MobiDB-lite"/>
    </source>
</evidence>
<comment type="caution">
    <text evidence="2">The sequence shown here is derived from an EMBL/GenBank/DDBJ whole genome shotgun (WGS) entry which is preliminary data.</text>
</comment>
<proteinExistence type="predicted"/>
<name>A0A176WLU1_MARPO</name>
<gene>
    <name evidence="2" type="ORF">AXG93_3105s1130</name>
</gene>
<evidence type="ECO:0000313" key="2">
    <source>
        <dbReference type="EMBL" id="OAE33206.1"/>
    </source>
</evidence>
<accession>A0A176WLU1</accession>
<feature type="compositionally biased region" description="Low complexity" evidence="1">
    <location>
        <begin position="49"/>
        <end position="58"/>
    </location>
</feature>
<sequence>MNRSFQKQKQASRQAGKHPSASMRTGQVRSGSSGLSWGLGSGHGRLRQGKAGQEKAAQQCTSAQVGLEWSVRGWTGWLASPSVASSFFYFLSFSRTRSM</sequence>
<evidence type="ECO:0000313" key="3">
    <source>
        <dbReference type="Proteomes" id="UP000077202"/>
    </source>
</evidence>
<feature type="compositionally biased region" description="Polar residues" evidence="1">
    <location>
        <begin position="1"/>
        <end position="13"/>
    </location>
</feature>
<feature type="region of interest" description="Disordered" evidence="1">
    <location>
        <begin position="1"/>
        <end position="58"/>
    </location>
</feature>
<dbReference type="Proteomes" id="UP000077202">
    <property type="component" value="Unassembled WGS sequence"/>
</dbReference>
<dbReference type="AlphaFoldDB" id="A0A176WLU1"/>